<comment type="subcellular location">
    <subcellularLocation>
        <location evidence="1">Cell outer membrane</location>
        <topology evidence="1">Multi-pass membrane protein</topology>
    </subcellularLocation>
</comment>
<keyword evidence="6" id="KW-0472">Membrane</keyword>
<sequence>MHNKFNKLSLAVAIASTALITSQVSASGFQVREQSAKTLANALSNATAGAEDVSFMAYNPAAIGNIDGNQVAGGVAYIDANFELQDAEAYPTGASPLLSYDRGGSRKGGESAAVPSFAAKTQLNEQFDLGLAIYAPYGLSTKYDEDWIGRYHAVETELTTIDFQPTLNYRATERLNLAVGLRAQYADATLSNSLDLASLGARTAQERGDLATAQALASQAGRADGFAEVTGDDWGYGYTLGALFQVTERMRLGASYRSEIDLMLDGEVDYSSDNATGQQVLEGAQSQGRLRDGGGTADLTTPANLNLGIYHQLTDRLALMANAEWTEWSSFDELVVEFEDGTDSSTTENWDDTWAFSVGANYALTPQWMLRAGLGVDESPVPSAEYRTPRVPDADRQWATFGATWMPSPELGITAGYMHVFADDGDIDQQATATNENASRGNLSGTYEVSADVFALSVDYRF</sequence>
<evidence type="ECO:0000256" key="3">
    <source>
        <dbReference type="ARBA" id="ARBA00022452"/>
    </source>
</evidence>
<comment type="caution">
    <text evidence="9">The sequence shown here is derived from an EMBL/GenBank/DDBJ whole genome shotgun (WGS) entry which is preliminary data.</text>
</comment>
<dbReference type="Gene3D" id="2.40.160.60">
    <property type="entry name" value="Outer membrane protein transport protein (OMPP1/FadL/TodX)"/>
    <property type="match status" value="1"/>
</dbReference>
<evidence type="ECO:0000256" key="6">
    <source>
        <dbReference type="ARBA" id="ARBA00023136"/>
    </source>
</evidence>
<evidence type="ECO:0000313" key="9">
    <source>
        <dbReference type="EMBL" id="MCL7939522.1"/>
    </source>
</evidence>
<proteinExistence type="inferred from homology"/>
<evidence type="ECO:0000256" key="7">
    <source>
        <dbReference type="ARBA" id="ARBA00023237"/>
    </source>
</evidence>
<dbReference type="Proteomes" id="UP001165369">
    <property type="component" value="Unassembled WGS sequence"/>
</dbReference>
<dbReference type="InterPro" id="IPR005017">
    <property type="entry name" value="OMPP1/FadL/TodX"/>
</dbReference>
<evidence type="ECO:0000256" key="8">
    <source>
        <dbReference type="SAM" id="SignalP"/>
    </source>
</evidence>
<evidence type="ECO:0000256" key="2">
    <source>
        <dbReference type="ARBA" id="ARBA00008163"/>
    </source>
</evidence>
<accession>A0ABT0SY48</accession>
<keyword evidence="3" id="KW-1134">Transmembrane beta strand</keyword>
<name>A0ABT0SY48_9GAMM</name>
<dbReference type="SUPFAM" id="SSF56935">
    <property type="entry name" value="Porins"/>
    <property type="match status" value="1"/>
</dbReference>
<dbReference type="PANTHER" id="PTHR35093">
    <property type="entry name" value="OUTER MEMBRANE PROTEIN NMB0088-RELATED"/>
    <property type="match status" value="1"/>
</dbReference>
<gene>
    <name evidence="9" type="ORF">M8009_04275</name>
</gene>
<feature type="signal peptide" evidence="8">
    <location>
        <begin position="1"/>
        <end position="26"/>
    </location>
</feature>
<evidence type="ECO:0000256" key="4">
    <source>
        <dbReference type="ARBA" id="ARBA00022692"/>
    </source>
</evidence>
<evidence type="ECO:0000256" key="1">
    <source>
        <dbReference type="ARBA" id="ARBA00004571"/>
    </source>
</evidence>
<dbReference type="PANTHER" id="PTHR35093:SF3">
    <property type="entry name" value="LONG-CHAIN FATTY ACID TRANSPORT PROTEIN"/>
    <property type="match status" value="1"/>
</dbReference>
<keyword evidence="7" id="KW-0998">Cell outer membrane</keyword>
<dbReference type="Pfam" id="PF03349">
    <property type="entry name" value="Toluene_X"/>
    <property type="match status" value="1"/>
</dbReference>
<comment type="similarity">
    <text evidence="2">Belongs to the OmpP1/FadL family.</text>
</comment>
<keyword evidence="4" id="KW-0812">Transmembrane</keyword>
<keyword evidence="5 8" id="KW-0732">Signal</keyword>
<reference evidence="9" key="1">
    <citation type="submission" date="2022-05" db="EMBL/GenBank/DDBJ databases">
        <title>Halomonas geminus sp. nov. and Halomonas llamarensis sp. nov. isolated from high-altitude salars of the Atacama Desert.</title>
        <authorList>
            <person name="Hintersatz C."/>
            <person name="Rojas L.A."/>
            <person name="Wei T.-S."/>
            <person name="Kutschke S."/>
            <person name="Lehmann F."/>
            <person name="Jain R."/>
            <person name="Pollmann K."/>
        </authorList>
    </citation>
    <scope>NUCLEOTIDE SEQUENCE</scope>
    <source>
        <strain evidence="9">ATCH28</strain>
    </source>
</reference>
<feature type="chain" id="PRO_5047175030" evidence="8">
    <location>
        <begin position="27"/>
        <end position="462"/>
    </location>
</feature>
<evidence type="ECO:0000256" key="5">
    <source>
        <dbReference type="ARBA" id="ARBA00022729"/>
    </source>
</evidence>
<dbReference type="EMBL" id="JAMJPK010000002">
    <property type="protein sequence ID" value="MCL7939522.1"/>
    <property type="molecule type" value="Genomic_DNA"/>
</dbReference>
<protein>
    <submittedName>
        <fullName evidence="9">OmpP1/FadL family transporter</fullName>
    </submittedName>
</protein>
<keyword evidence="10" id="KW-1185">Reference proteome</keyword>
<dbReference type="RefSeq" id="WP_250059528.1">
    <property type="nucleotide sequence ID" value="NZ_JAMJPK010000002.1"/>
</dbReference>
<organism evidence="9 10">
    <name type="scientific">Halomonas gemina</name>
    <dbReference type="NCBI Taxonomy" id="2945105"/>
    <lineage>
        <taxon>Bacteria</taxon>
        <taxon>Pseudomonadati</taxon>
        <taxon>Pseudomonadota</taxon>
        <taxon>Gammaproteobacteria</taxon>
        <taxon>Oceanospirillales</taxon>
        <taxon>Halomonadaceae</taxon>
        <taxon>Halomonas</taxon>
    </lineage>
</organism>
<evidence type="ECO:0000313" key="10">
    <source>
        <dbReference type="Proteomes" id="UP001165369"/>
    </source>
</evidence>